<dbReference type="InterPro" id="IPR035398">
    <property type="entry name" value="Bac_rhamnosid_C"/>
</dbReference>
<organism evidence="8 9">
    <name type="scientific">Companilactobacillus bobalius</name>
    <dbReference type="NCBI Taxonomy" id="2801451"/>
    <lineage>
        <taxon>Bacteria</taxon>
        <taxon>Bacillati</taxon>
        <taxon>Bacillota</taxon>
        <taxon>Bacilli</taxon>
        <taxon>Lactobacillales</taxon>
        <taxon>Lactobacillaceae</taxon>
        <taxon>Companilactobacillus</taxon>
    </lineage>
</organism>
<feature type="domain" description="Bacterial alpha-L-rhamnosidase N-terminal" evidence="5">
    <location>
        <begin position="129"/>
        <end position="272"/>
    </location>
</feature>
<comment type="catalytic activity">
    <reaction evidence="1">
        <text>Hydrolysis of terminal non-reducing alpha-L-rhamnose residues in alpha-L-rhamnosides.</text>
        <dbReference type="EC" id="3.2.1.40"/>
    </reaction>
</comment>
<dbReference type="RefSeq" id="WP_056952547.1">
    <property type="nucleotide sequence ID" value="NZ_LNUA01000032.1"/>
</dbReference>
<dbReference type="EMBL" id="MYFM01000001">
    <property type="protein sequence ID" value="OVE99145.1"/>
    <property type="molecule type" value="Genomic_DNA"/>
</dbReference>
<dbReference type="PANTHER" id="PTHR33307:SF6">
    <property type="entry name" value="ALPHA-RHAMNOSIDASE (EUROFUNG)-RELATED"/>
    <property type="match status" value="1"/>
</dbReference>
<reference evidence="8 9" key="1">
    <citation type="submission" date="2017-03" db="EMBL/GenBank/DDBJ databases">
        <title>Genome sequence of Lactobacillus bobalius KACC 16343.</title>
        <authorList>
            <person name="Chun J."/>
        </authorList>
    </citation>
    <scope>NUCLEOTIDE SEQUENCE [LARGE SCALE GENOMIC DNA]</scope>
    <source>
        <strain evidence="8 9">KACC 16343</strain>
    </source>
</reference>
<evidence type="ECO:0000259" key="4">
    <source>
        <dbReference type="Pfam" id="PF05592"/>
    </source>
</evidence>
<dbReference type="Pfam" id="PF17390">
    <property type="entry name" value="Bac_rhamnosid_C"/>
    <property type="match status" value="1"/>
</dbReference>
<evidence type="ECO:0000256" key="2">
    <source>
        <dbReference type="ARBA" id="ARBA00012652"/>
    </source>
</evidence>
<dbReference type="InterPro" id="IPR013737">
    <property type="entry name" value="Bac_rhamnosid_N"/>
</dbReference>
<evidence type="ECO:0000259" key="6">
    <source>
        <dbReference type="Pfam" id="PF17389"/>
    </source>
</evidence>
<dbReference type="Proteomes" id="UP000196232">
    <property type="component" value="Unassembled WGS sequence"/>
</dbReference>
<proteinExistence type="predicted"/>
<dbReference type="EC" id="3.2.1.40" evidence="2"/>
<name>A0A202FF93_9LACO</name>
<comment type="caution">
    <text evidence="8">The sequence shown here is derived from an EMBL/GenBank/DDBJ whole genome shotgun (WGS) entry which is preliminary data.</text>
</comment>
<dbReference type="InterPro" id="IPR035396">
    <property type="entry name" value="Bac_rhamnosid6H"/>
</dbReference>
<dbReference type="PANTHER" id="PTHR33307">
    <property type="entry name" value="ALPHA-RHAMNOSIDASE (EUROFUNG)"/>
    <property type="match status" value="1"/>
</dbReference>
<evidence type="ECO:0000259" key="5">
    <source>
        <dbReference type="Pfam" id="PF08531"/>
    </source>
</evidence>
<dbReference type="Pfam" id="PF25788">
    <property type="entry name" value="Ig_Rha78A_N"/>
    <property type="match status" value="1"/>
</dbReference>
<evidence type="ECO:0000256" key="3">
    <source>
        <dbReference type="ARBA" id="ARBA00022801"/>
    </source>
</evidence>
<dbReference type="GO" id="GO:0030596">
    <property type="term" value="F:alpha-L-rhamnosidase activity"/>
    <property type="evidence" value="ECO:0007669"/>
    <property type="project" value="UniProtKB-EC"/>
</dbReference>
<dbReference type="Gene3D" id="2.60.40.10">
    <property type="entry name" value="Immunoglobulins"/>
    <property type="match status" value="1"/>
</dbReference>
<dbReference type="Pfam" id="PF08531">
    <property type="entry name" value="Bac_rhamnosid_N"/>
    <property type="match status" value="1"/>
</dbReference>
<dbReference type="AlphaFoldDB" id="A0A202FF93"/>
<feature type="domain" description="Alpha-L-rhamnosidase concanavalin-like" evidence="4">
    <location>
        <begin position="299"/>
        <end position="397"/>
    </location>
</feature>
<dbReference type="Gene3D" id="1.50.10.10">
    <property type="match status" value="1"/>
</dbReference>
<accession>A0A202FF93</accession>
<keyword evidence="8" id="KW-0326">Glycosidase</keyword>
<dbReference type="PIRSF" id="PIRSF010631">
    <property type="entry name" value="A-rhamnsds"/>
    <property type="match status" value="1"/>
</dbReference>
<evidence type="ECO:0000313" key="9">
    <source>
        <dbReference type="Proteomes" id="UP000196232"/>
    </source>
</evidence>
<keyword evidence="3 8" id="KW-0378">Hydrolase</keyword>
<dbReference type="GO" id="GO:0005975">
    <property type="term" value="P:carbohydrate metabolic process"/>
    <property type="evidence" value="ECO:0007669"/>
    <property type="project" value="InterPro"/>
</dbReference>
<feature type="domain" description="Alpha-L-rhamnosidase C-terminal" evidence="7">
    <location>
        <begin position="751"/>
        <end position="829"/>
    </location>
</feature>
<feature type="domain" description="Alpha-L-rhamnosidase six-hairpin glycosidase" evidence="6">
    <location>
        <begin position="402"/>
        <end position="749"/>
    </location>
</feature>
<sequence>MNIENIQVNHMTEPLGFDLSDLKIEFAVNSEKNISLEKKLEIFVDDNPIYQTDWQVYTNNYFQPDLKLEPRTRYDFTISVRNINENTSASATSFFETGKMNEPFSAKWIGNDNKDIQNTLLKRNLELPKEVKSARIYMSGLGVYELNINDKKIGDELLAPGTTNYDKLIQVQTYDATDAFAQGNNTVEISLGDGWYKGNLGFDGGRDKIYGDQQRAILELHLLYNDGTEDIVNTDDRWLTASGKVTKSAIYYGEDIDDTIIPDNWVKVSVLDYPVDTLADRLSLPLKVQEYLPAKELIHTPKDEQVIDFGQNNVGIIEFYNREPKGTKITIQMGEILQQGNFYRDNLREARAAFTYISDGTNKWIRPHFTYYGYRYIKVSGNTQPLQLKDFRAAVVYSDMKMTGSIKTDNLEVNRLFENVQWSQKGNFFDVPTDCPQRDERLGWTGDAEIFSNTSAFNMNVYAFFKKYAKDMKVEQDSHDGMLTMYAPSLHVDEGGAAIWGDAATVIPWNMYSKYGDTAILKQNYSSMKGWVDWIHRNVEKSGTGLWTGSFQFGDWLSLDSENPAVPNGKTDEDFIASIYYYYSSSIVANTAKILGNEKDHKFYTDLCKDIKQNILKEYITETGRVAVDTQTAYALVLEFNLVPENLKSRVVADLVQRLKKDNDHLQTGFVGTPFLCQVLSENGQHELATKIFLNEDYPSWLYAVKLGATTIWERWNSVLSDGSMNPEGMNSLNHYSIGAIMEWAYKYVLGLHDQDNGYQTVYVEPKFDYRLKHISGHYDSSYGDLKIKYDLETDENHTIALQIDVPYGQTVKLTLPRVGSNVIVNDQKVTDQVITLTNGHHEISYIPTSDYIGRYTIDSKLASITADKELFDKIKSVTKELDMFNDPENVDRLGHMSIKEANMLFPFINIPTSEMKQINQILTSTPVLSERRAQDVSETV</sequence>
<gene>
    <name evidence="8" type="ORF">LKACC16343_00257</name>
</gene>
<dbReference type="Pfam" id="PF05592">
    <property type="entry name" value="Bac_rhamnosid"/>
    <property type="match status" value="1"/>
</dbReference>
<evidence type="ECO:0000313" key="8">
    <source>
        <dbReference type="EMBL" id="OVE99145.1"/>
    </source>
</evidence>
<dbReference type="InterPro" id="IPR012341">
    <property type="entry name" value="6hp_glycosidase-like_sf"/>
</dbReference>
<evidence type="ECO:0000259" key="7">
    <source>
        <dbReference type="Pfam" id="PF17390"/>
    </source>
</evidence>
<dbReference type="InterPro" id="IPR008928">
    <property type="entry name" value="6-hairpin_glycosidase_sf"/>
</dbReference>
<protein>
    <recommendedName>
        <fullName evidence="2">alpha-L-rhamnosidase</fullName>
        <ecNumber evidence="2">3.2.1.40</ecNumber>
    </recommendedName>
</protein>
<dbReference type="InterPro" id="IPR016007">
    <property type="entry name" value="Alpha_rhamnosid"/>
</dbReference>
<dbReference type="InterPro" id="IPR013783">
    <property type="entry name" value="Ig-like_fold"/>
</dbReference>
<dbReference type="SUPFAM" id="SSF48208">
    <property type="entry name" value="Six-hairpin glycosidases"/>
    <property type="match status" value="1"/>
</dbReference>
<dbReference type="Gene3D" id="2.60.120.260">
    <property type="entry name" value="Galactose-binding domain-like"/>
    <property type="match status" value="2"/>
</dbReference>
<dbReference type="Pfam" id="PF17389">
    <property type="entry name" value="Bac_rhamnosid6H"/>
    <property type="match status" value="1"/>
</dbReference>
<dbReference type="InterPro" id="IPR008902">
    <property type="entry name" value="Rhamnosid_concanavalin"/>
</dbReference>
<dbReference type="Gene3D" id="2.60.420.10">
    <property type="entry name" value="Maltose phosphorylase, domain 3"/>
    <property type="match status" value="1"/>
</dbReference>
<evidence type="ECO:0000256" key="1">
    <source>
        <dbReference type="ARBA" id="ARBA00001445"/>
    </source>
</evidence>